<evidence type="ECO:0000256" key="6">
    <source>
        <dbReference type="ARBA" id="ARBA00022771"/>
    </source>
</evidence>
<dbReference type="Ensembl" id="ENSSLUT00000035212.1">
    <property type="protein sequence ID" value="ENSSLUP00000034153.1"/>
    <property type="gene ID" value="ENSSLUG00000015179.1"/>
</dbReference>
<evidence type="ECO:0000256" key="9">
    <source>
        <dbReference type="ARBA" id="ARBA00023125"/>
    </source>
</evidence>
<feature type="domain" description="C2H2-type" evidence="14">
    <location>
        <begin position="233"/>
        <end position="260"/>
    </location>
</feature>
<dbReference type="GO" id="GO:0000981">
    <property type="term" value="F:DNA-binding transcription factor activity, RNA polymerase II-specific"/>
    <property type="evidence" value="ECO:0007669"/>
    <property type="project" value="TreeGrafter"/>
</dbReference>
<evidence type="ECO:0000259" key="14">
    <source>
        <dbReference type="PROSITE" id="PS50157"/>
    </source>
</evidence>
<evidence type="ECO:0000313" key="15">
    <source>
        <dbReference type="Ensembl" id="ENSSLUP00000034153.1"/>
    </source>
</evidence>
<dbReference type="InterPro" id="IPR050527">
    <property type="entry name" value="Snail/Krueppel_Znf"/>
</dbReference>
<dbReference type="PANTHER" id="PTHR24388">
    <property type="entry name" value="ZINC FINGER PROTEIN"/>
    <property type="match status" value="1"/>
</dbReference>
<dbReference type="GO" id="GO:0008270">
    <property type="term" value="F:zinc ion binding"/>
    <property type="evidence" value="ECO:0007669"/>
    <property type="project" value="UniProtKB-KW"/>
</dbReference>
<organism evidence="15 16">
    <name type="scientific">Sander lucioperca</name>
    <name type="common">Pike-perch</name>
    <name type="synonym">Perca lucioperca</name>
    <dbReference type="NCBI Taxonomy" id="283035"/>
    <lineage>
        <taxon>Eukaryota</taxon>
        <taxon>Metazoa</taxon>
        <taxon>Chordata</taxon>
        <taxon>Craniata</taxon>
        <taxon>Vertebrata</taxon>
        <taxon>Euteleostomi</taxon>
        <taxon>Actinopterygii</taxon>
        <taxon>Neopterygii</taxon>
        <taxon>Teleostei</taxon>
        <taxon>Neoteleostei</taxon>
        <taxon>Acanthomorphata</taxon>
        <taxon>Eupercaria</taxon>
        <taxon>Perciformes</taxon>
        <taxon>Percoidei</taxon>
        <taxon>Percidae</taxon>
        <taxon>Luciopercinae</taxon>
        <taxon>Sander</taxon>
    </lineage>
</organism>
<dbReference type="GeneTree" id="ENSGT00940000154446"/>
<dbReference type="SUPFAM" id="SSF57667">
    <property type="entry name" value="beta-beta-alpha zinc fingers"/>
    <property type="match status" value="3"/>
</dbReference>
<keyword evidence="4" id="KW-0479">Metal-binding</keyword>
<dbReference type="FunFam" id="3.30.160.60:FF:000100">
    <property type="entry name" value="Zinc finger 45-like"/>
    <property type="match status" value="1"/>
</dbReference>
<evidence type="ECO:0000313" key="16">
    <source>
        <dbReference type="Proteomes" id="UP000694568"/>
    </source>
</evidence>
<evidence type="ECO:0000256" key="11">
    <source>
        <dbReference type="ARBA" id="ARBA00023242"/>
    </source>
</evidence>
<sequence length="384" mass="42147">MHQFIGDLITSGNALKDQPDVLNAAWGMPPPPVAMAAGGGGEALRFKGASLEPRPARDKPEAEAGRRVQPGASQRKGEARDRREDRAPASRASSGSLSHLSMFPCLCCHRSLQTQILSHQEGTDSPFSHAHHFHHHHCPITSCLPCTQLAHSHAPQLSGPFPCLPCQHSFPTCTQVCHHQHRQTAPQQQEESSMAATTMLSLHPCMHCSASFSRPSQLLQHQRSEHAHKPPGFLCTECGRAFNSHSNLRIHLNVHSGARPYSCSDCGKSFSQSGALKIHRRIHTGERPYSCAFCGRGFPHLAGVRAHQRTHTGEKPYCCSQCGKCFTQSGALKIHMRIHTGERPFICSFCEKGFSNRSGIPLFFSYRVRHLTSVPSLLGVAHAQ</sequence>
<dbReference type="GO" id="GO:0000978">
    <property type="term" value="F:RNA polymerase II cis-regulatory region sequence-specific DNA binding"/>
    <property type="evidence" value="ECO:0007669"/>
    <property type="project" value="TreeGrafter"/>
</dbReference>
<protein>
    <submittedName>
        <fullName evidence="15">Si:ch211-79k12.2</fullName>
    </submittedName>
</protein>
<evidence type="ECO:0000256" key="1">
    <source>
        <dbReference type="ARBA" id="ARBA00003767"/>
    </source>
</evidence>
<dbReference type="Pfam" id="PF00096">
    <property type="entry name" value="zf-C2H2"/>
    <property type="match status" value="5"/>
</dbReference>
<keyword evidence="16" id="KW-1185">Reference proteome</keyword>
<dbReference type="PANTHER" id="PTHR24388:SF99">
    <property type="entry name" value="GASTRULA ZINC FINGER PROTEIN XLCGF52.1-LIKE ISOFORM X1-RELATED"/>
    <property type="match status" value="1"/>
</dbReference>
<evidence type="ECO:0000256" key="4">
    <source>
        <dbReference type="ARBA" id="ARBA00022723"/>
    </source>
</evidence>
<keyword evidence="8" id="KW-0805">Transcription regulation</keyword>
<dbReference type="Proteomes" id="UP000694568">
    <property type="component" value="Unplaced"/>
</dbReference>
<reference evidence="15" key="1">
    <citation type="submission" date="2025-08" db="UniProtKB">
        <authorList>
            <consortium name="Ensembl"/>
        </authorList>
    </citation>
    <scope>IDENTIFICATION</scope>
</reference>
<feature type="domain" description="C2H2-type" evidence="14">
    <location>
        <begin position="261"/>
        <end position="288"/>
    </location>
</feature>
<keyword evidence="11" id="KW-0539">Nucleus</keyword>
<dbReference type="PROSITE" id="PS00028">
    <property type="entry name" value="ZINC_FINGER_C2H2_1"/>
    <property type="match status" value="5"/>
</dbReference>
<feature type="compositionally biased region" description="Basic and acidic residues" evidence="13">
    <location>
        <begin position="54"/>
        <end position="66"/>
    </location>
</feature>
<name>A0A8C9Z736_SANLU</name>
<dbReference type="PROSITE" id="PS50157">
    <property type="entry name" value="ZINC_FINGER_C2H2_2"/>
    <property type="match status" value="5"/>
</dbReference>
<keyword evidence="7" id="KW-0862">Zinc</keyword>
<accession>A0A8C9Z736</accession>
<evidence type="ECO:0000256" key="7">
    <source>
        <dbReference type="ARBA" id="ARBA00022833"/>
    </source>
</evidence>
<comment type="similarity">
    <text evidence="3">Belongs to the krueppel C2H2-type zinc-finger protein family.</text>
</comment>
<dbReference type="FunFam" id="3.30.160.60:FF:000358">
    <property type="entry name" value="zinc finger protein 24"/>
    <property type="match status" value="1"/>
</dbReference>
<feature type="region of interest" description="Disordered" evidence="13">
    <location>
        <begin position="33"/>
        <end position="97"/>
    </location>
</feature>
<reference evidence="15" key="2">
    <citation type="submission" date="2025-09" db="UniProtKB">
        <authorList>
            <consortium name="Ensembl"/>
        </authorList>
    </citation>
    <scope>IDENTIFICATION</scope>
</reference>
<evidence type="ECO:0000256" key="12">
    <source>
        <dbReference type="PROSITE-ProRule" id="PRU00042"/>
    </source>
</evidence>
<keyword evidence="10" id="KW-0804">Transcription</keyword>
<dbReference type="InterPro" id="IPR036236">
    <property type="entry name" value="Znf_C2H2_sf"/>
</dbReference>
<feature type="domain" description="C2H2-type" evidence="14">
    <location>
        <begin position="203"/>
        <end position="231"/>
    </location>
</feature>
<keyword evidence="5" id="KW-0677">Repeat</keyword>
<dbReference type="GO" id="GO:0005634">
    <property type="term" value="C:nucleus"/>
    <property type="evidence" value="ECO:0007669"/>
    <property type="project" value="UniProtKB-SubCell"/>
</dbReference>
<comment type="subcellular location">
    <subcellularLocation>
        <location evidence="2">Nucleus</location>
    </subcellularLocation>
</comment>
<dbReference type="FunFam" id="3.30.160.60:FF:000966">
    <property type="entry name" value="ZFP90 zinc finger protein"/>
    <property type="match status" value="1"/>
</dbReference>
<evidence type="ECO:0000256" key="2">
    <source>
        <dbReference type="ARBA" id="ARBA00004123"/>
    </source>
</evidence>
<keyword evidence="6 12" id="KW-0863">Zinc-finger</keyword>
<proteinExistence type="inferred from homology"/>
<dbReference type="AlphaFoldDB" id="A0A8C9Z736"/>
<evidence type="ECO:0000256" key="13">
    <source>
        <dbReference type="SAM" id="MobiDB-lite"/>
    </source>
</evidence>
<dbReference type="SMART" id="SM00355">
    <property type="entry name" value="ZnF_C2H2"/>
    <property type="match status" value="5"/>
</dbReference>
<feature type="domain" description="C2H2-type" evidence="14">
    <location>
        <begin position="317"/>
        <end position="344"/>
    </location>
</feature>
<dbReference type="FunFam" id="3.30.160.60:FF:002716">
    <property type="entry name" value="Zinc finger protein 212"/>
    <property type="match status" value="1"/>
</dbReference>
<comment type="function">
    <text evidence="1">May be involved in transcriptional regulation.</text>
</comment>
<evidence type="ECO:0000256" key="8">
    <source>
        <dbReference type="ARBA" id="ARBA00023015"/>
    </source>
</evidence>
<keyword evidence="9" id="KW-0238">DNA-binding</keyword>
<evidence type="ECO:0000256" key="10">
    <source>
        <dbReference type="ARBA" id="ARBA00023163"/>
    </source>
</evidence>
<dbReference type="Gene3D" id="3.30.160.60">
    <property type="entry name" value="Classic Zinc Finger"/>
    <property type="match status" value="5"/>
</dbReference>
<dbReference type="InterPro" id="IPR013087">
    <property type="entry name" value="Znf_C2H2_type"/>
</dbReference>
<feature type="domain" description="C2H2-type" evidence="14">
    <location>
        <begin position="289"/>
        <end position="316"/>
    </location>
</feature>
<evidence type="ECO:0000256" key="5">
    <source>
        <dbReference type="ARBA" id="ARBA00022737"/>
    </source>
</evidence>
<feature type="compositionally biased region" description="Basic and acidic residues" evidence="13">
    <location>
        <begin position="75"/>
        <end position="88"/>
    </location>
</feature>
<evidence type="ECO:0000256" key="3">
    <source>
        <dbReference type="ARBA" id="ARBA00006991"/>
    </source>
</evidence>